<gene>
    <name evidence="1" type="primary">PPUP9740</name>
</gene>
<name>A0A0S7EMX3_9TELE</name>
<evidence type="ECO:0000313" key="1">
    <source>
        <dbReference type="EMBL" id="JAO04368.1"/>
    </source>
</evidence>
<reference evidence="1" key="1">
    <citation type="submission" date="2014-12" db="EMBL/GenBank/DDBJ databases">
        <title>Parallel Evolution in Life History Adaptation Evident in the Tissue-Specific Poeciliopsis prolifica transcriptome.</title>
        <authorList>
            <person name="Jue N.K."/>
            <person name="Foley R.J."/>
            <person name="Obergfell C."/>
            <person name="Reznick D.N."/>
            <person name="O'Neill R.J."/>
            <person name="O'Neill M.J."/>
        </authorList>
    </citation>
    <scope>NUCLEOTIDE SEQUENCE</scope>
</reference>
<dbReference type="EMBL" id="GBYX01477318">
    <property type="protein sequence ID" value="JAO04368.1"/>
    <property type="molecule type" value="Transcribed_RNA"/>
</dbReference>
<sequence length="105" mass="12080">YTSRFQQSQVDFSHTNKRMKHMTRKAWRSDTQHVTQSRRVTGGAKTSPCQCSLLQGAEPQNQIHVTNAIASQQVRLTSVCRKLRNRKPIVNHLLLYLRSLSAPKH</sequence>
<accession>A0A0S7EMX3</accession>
<proteinExistence type="predicted"/>
<organism evidence="1">
    <name type="scientific">Poeciliopsis prolifica</name>
    <name type="common">blackstripe livebearer</name>
    <dbReference type="NCBI Taxonomy" id="188132"/>
    <lineage>
        <taxon>Eukaryota</taxon>
        <taxon>Metazoa</taxon>
        <taxon>Chordata</taxon>
        <taxon>Craniata</taxon>
        <taxon>Vertebrata</taxon>
        <taxon>Euteleostomi</taxon>
        <taxon>Actinopterygii</taxon>
        <taxon>Neopterygii</taxon>
        <taxon>Teleostei</taxon>
        <taxon>Neoteleostei</taxon>
        <taxon>Acanthomorphata</taxon>
        <taxon>Ovalentaria</taxon>
        <taxon>Atherinomorphae</taxon>
        <taxon>Cyprinodontiformes</taxon>
        <taxon>Poeciliidae</taxon>
        <taxon>Poeciliinae</taxon>
        <taxon>Poeciliopsis</taxon>
    </lineage>
</organism>
<feature type="non-terminal residue" evidence="1">
    <location>
        <position position="1"/>
    </location>
</feature>
<protein>
    <submittedName>
        <fullName evidence="1">PPUP9740</fullName>
    </submittedName>
</protein>
<dbReference type="AlphaFoldDB" id="A0A0S7EMX3"/>